<gene>
    <name evidence="1" type="ORF">DFH08DRAFT_833052</name>
</gene>
<name>A0AAD7F704_9AGAR</name>
<dbReference type="AlphaFoldDB" id="A0AAD7F704"/>
<proteinExistence type="predicted"/>
<dbReference type="EMBL" id="JARIHO010000001">
    <property type="protein sequence ID" value="KAJ7369053.1"/>
    <property type="molecule type" value="Genomic_DNA"/>
</dbReference>
<organism evidence="1 2">
    <name type="scientific">Mycena albidolilacea</name>
    <dbReference type="NCBI Taxonomy" id="1033008"/>
    <lineage>
        <taxon>Eukaryota</taxon>
        <taxon>Fungi</taxon>
        <taxon>Dikarya</taxon>
        <taxon>Basidiomycota</taxon>
        <taxon>Agaricomycotina</taxon>
        <taxon>Agaricomycetes</taxon>
        <taxon>Agaricomycetidae</taxon>
        <taxon>Agaricales</taxon>
        <taxon>Marasmiineae</taxon>
        <taxon>Mycenaceae</taxon>
        <taxon>Mycena</taxon>
    </lineage>
</organism>
<accession>A0AAD7F704</accession>
<sequence>MQFALIARLAIVGVSVCHGPRAQILPLAAVHVADAYVTTCSIFLGDIPTFHISNAVGAVATRHLYRSPFDNRLRWAEGSSYYGIPLNLHPHGNPGVPPISYIAENPDEMPGWVIGKENARVRGCLL</sequence>
<evidence type="ECO:0000313" key="2">
    <source>
        <dbReference type="Proteomes" id="UP001218218"/>
    </source>
</evidence>
<reference evidence="1" key="1">
    <citation type="submission" date="2023-03" db="EMBL/GenBank/DDBJ databases">
        <title>Massive genome expansion in bonnet fungi (Mycena s.s.) driven by repeated elements and novel gene families across ecological guilds.</title>
        <authorList>
            <consortium name="Lawrence Berkeley National Laboratory"/>
            <person name="Harder C.B."/>
            <person name="Miyauchi S."/>
            <person name="Viragh M."/>
            <person name="Kuo A."/>
            <person name="Thoen E."/>
            <person name="Andreopoulos B."/>
            <person name="Lu D."/>
            <person name="Skrede I."/>
            <person name="Drula E."/>
            <person name="Henrissat B."/>
            <person name="Morin E."/>
            <person name="Kohler A."/>
            <person name="Barry K."/>
            <person name="LaButti K."/>
            <person name="Morin E."/>
            <person name="Salamov A."/>
            <person name="Lipzen A."/>
            <person name="Mereny Z."/>
            <person name="Hegedus B."/>
            <person name="Baldrian P."/>
            <person name="Stursova M."/>
            <person name="Weitz H."/>
            <person name="Taylor A."/>
            <person name="Grigoriev I.V."/>
            <person name="Nagy L.G."/>
            <person name="Martin F."/>
            <person name="Kauserud H."/>
        </authorList>
    </citation>
    <scope>NUCLEOTIDE SEQUENCE</scope>
    <source>
        <strain evidence="1">CBHHK002</strain>
    </source>
</reference>
<evidence type="ECO:0000313" key="1">
    <source>
        <dbReference type="EMBL" id="KAJ7369053.1"/>
    </source>
</evidence>
<comment type="caution">
    <text evidence="1">The sequence shown here is derived from an EMBL/GenBank/DDBJ whole genome shotgun (WGS) entry which is preliminary data.</text>
</comment>
<dbReference type="Proteomes" id="UP001218218">
    <property type="component" value="Unassembled WGS sequence"/>
</dbReference>
<keyword evidence="2" id="KW-1185">Reference proteome</keyword>
<protein>
    <submittedName>
        <fullName evidence="1">Uncharacterized protein</fullName>
    </submittedName>
</protein>
<feature type="non-terminal residue" evidence="1">
    <location>
        <position position="1"/>
    </location>
</feature>